<dbReference type="Proteomes" id="UP000037460">
    <property type="component" value="Unassembled WGS sequence"/>
</dbReference>
<proteinExistence type="predicted"/>
<organism evidence="1 2">
    <name type="scientific">Chrysochromulina tobinii</name>
    <dbReference type="NCBI Taxonomy" id="1460289"/>
    <lineage>
        <taxon>Eukaryota</taxon>
        <taxon>Haptista</taxon>
        <taxon>Haptophyta</taxon>
        <taxon>Prymnesiophyceae</taxon>
        <taxon>Prymnesiales</taxon>
        <taxon>Chrysochromulinaceae</taxon>
        <taxon>Chrysochromulina</taxon>
    </lineage>
</organism>
<keyword evidence="2" id="KW-1185">Reference proteome</keyword>
<accession>A0A0M0JID1</accession>
<dbReference type="Gene3D" id="3.30.450.20">
    <property type="entry name" value="PAS domain"/>
    <property type="match status" value="2"/>
</dbReference>
<dbReference type="AlphaFoldDB" id="A0A0M0JID1"/>
<protein>
    <recommendedName>
        <fullName evidence="3">PAS domain-containing protein</fullName>
    </recommendedName>
</protein>
<comment type="caution">
    <text evidence="1">The sequence shown here is derived from an EMBL/GenBank/DDBJ whole genome shotgun (WGS) entry which is preliminary data.</text>
</comment>
<sequence length="303" mass="32515">MLARAAAEIIDGSDLASMVCFLTTCWKDGIIVAVNAPFHKAFGWSTEDLSFCATPGICLSPETDQAALAQLDSAIMLGIPATVRLFCTTRIGRALLCDLTARACMPEVAIGTQMRTLLCTCRLYELPTLDSFCQKSRDPWLSPPPVAFLDRECLARANQARAQLRLFCSTPGDVLDPSCVCLVAAATPPFTVQYVSAGWTKVMGHCLEEVLDAPCLSLLHGPGTCRSTLDSLDAALHESRVVTVQLVLYTHAAPRLPLSATVQLVRIRTAAGGPEHEGATAAPRPEAMGLICSNFVGRHRDDD</sequence>
<evidence type="ECO:0008006" key="3">
    <source>
        <dbReference type="Google" id="ProtNLM"/>
    </source>
</evidence>
<evidence type="ECO:0000313" key="2">
    <source>
        <dbReference type="Proteomes" id="UP000037460"/>
    </source>
</evidence>
<dbReference type="SUPFAM" id="SSF55785">
    <property type="entry name" value="PYP-like sensor domain (PAS domain)"/>
    <property type="match status" value="1"/>
</dbReference>
<gene>
    <name evidence="1" type="ORF">Ctob_006495</name>
</gene>
<dbReference type="InterPro" id="IPR035965">
    <property type="entry name" value="PAS-like_dom_sf"/>
</dbReference>
<dbReference type="EMBL" id="JWZX01002877">
    <property type="protein sequence ID" value="KOO26245.1"/>
    <property type="molecule type" value="Genomic_DNA"/>
</dbReference>
<reference evidence="2" key="1">
    <citation type="journal article" date="2015" name="PLoS Genet.">
        <title>Genome Sequence and Transcriptome Analyses of Chrysochromulina tobin: Metabolic Tools for Enhanced Algal Fitness in the Prominent Order Prymnesiales (Haptophyceae).</title>
        <authorList>
            <person name="Hovde B.T."/>
            <person name="Deodato C.R."/>
            <person name="Hunsperger H.M."/>
            <person name="Ryken S.A."/>
            <person name="Yost W."/>
            <person name="Jha R.K."/>
            <person name="Patterson J."/>
            <person name="Monnat R.J. Jr."/>
            <person name="Barlow S.B."/>
            <person name="Starkenburg S.R."/>
            <person name="Cattolico R.A."/>
        </authorList>
    </citation>
    <scope>NUCLEOTIDE SEQUENCE</scope>
    <source>
        <strain evidence="2">CCMP291</strain>
    </source>
</reference>
<evidence type="ECO:0000313" key="1">
    <source>
        <dbReference type="EMBL" id="KOO26245.1"/>
    </source>
</evidence>
<name>A0A0M0JID1_9EUKA</name>